<evidence type="ECO:0000256" key="11">
    <source>
        <dbReference type="ARBA" id="ARBA00082544"/>
    </source>
</evidence>
<dbReference type="GO" id="GO:0052650">
    <property type="term" value="F:all-trans-retinol dehydrogenase (NADP+) activity"/>
    <property type="evidence" value="ECO:0007669"/>
    <property type="project" value="UniProtKB-ARBA"/>
</dbReference>
<comment type="subcellular location">
    <subcellularLocation>
        <location evidence="1">Membrane</location>
        <topology evidence="1">Multi-pass membrane protein</topology>
    </subcellularLocation>
</comment>
<dbReference type="InterPro" id="IPR002347">
    <property type="entry name" value="SDR_fam"/>
</dbReference>
<evidence type="ECO:0000256" key="1">
    <source>
        <dbReference type="ARBA" id="ARBA00004141"/>
    </source>
</evidence>
<dbReference type="FunCoup" id="A0A1Y2GED7">
    <property type="interactions" value="126"/>
</dbReference>
<organism evidence="14 15">
    <name type="scientific">Lobosporangium transversale</name>
    <dbReference type="NCBI Taxonomy" id="64571"/>
    <lineage>
        <taxon>Eukaryota</taxon>
        <taxon>Fungi</taxon>
        <taxon>Fungi incertae sedis</taxon>
        <taxon>Mucoromycota</taxon>
        <taxon>Mortierellomycotina</taxon>
        <taxon>Mortierellomycetes</taxon>
        <taxon>Mortierellales</taxon>
        <taxon>Mortierellaceae</taxon>
        <taxon>Lobosporangium</taxon>
    </lineage>
</organism>
<evidence type="ECO:0000256" key="4">
    <source>
        <dbReference type="ARBA" id="ARBA00022857"/>
    </source>
</evidence>
<keyword evidence="8 13" id="KW-0472">Membrane</keyword>
<comment type="caution">
    <text evidence="14">The sequence shown here is derived from an EMBL/GenBank/DDBJ whole genome shotgun (WGS) entry which is preliminary data.</text>
</comment>
<comment type="similarity">
    <text evidence="2 12">Belongs to the short-chain dehydrogenases/reductases (SDR) family.</text>
</comment>
<keyword evidence="4" id="KW-0521">NADP</keyword>
<dbReference type="PANTHER" id="PTHR24322">
    <property type="entry name" value="PKSB"/>
    <property type="match status" value="1"/>
</dbReference>
<evidence type="ECO:0000256" key="6">
    <source>
        <dbReference type="ARBA" id="ARBA00023002"/>
    </source>
</evidence>
<dbReference type="Gene3D" id="3.40.50.720">
    <property type="entry name" value="NAD(P)-binding Rossmann-like Domain"/>
    <property type="match status" value="1"/>
</dbReference>
<gene>
    <name evidence="14" type="ORF">BCR41DRAFT_326790</name>
</gene>
<dbReference type="EMBL" id="MCFF01000044">
    <property type="protein sequence ID" value="ORZ06741.1"/>
    <property type="molecule type" value="Genomic_DNA"/>
</dbReference>
<dbReference type="GO" id="GO:0016020">
    <property type="term" value="C:membrane"/>
    <property type="evidence" value="ECO:0007669"/>
    <property type="project" value="UniProtKB-SubCell"/>
</dbReference>
<dbReference type="InterPro" id="IPR036291">
    <property type="entry name" value="NAD(P)-bd_dom_sf"/>
</dbReference>
<accession>A0A1Y2GED7</accession>
<dbReference type="PANTHER" id="PTHR24322:SF736">
    <property type="entry name" value="RETINOL DEHYDROGENASE 10"/>
    <property type="match status" value="1"/>
</dbReference>
<evidence type="ECO:0000256" key="10">
    <source>
        <dbReference type="ARBA" id="ARBA00068717"/>
    </source>
</evidence>
<evidence type="ECO:0000256" key="5">
    <source>
        <dbReference type="ARBA" id="ARBA00022989"/>
    </source>
</evidence>
<keyword evidence="15" id="KW-1185">Reference proteome</keyword>
<name>A0A1Y2GED7_9FUNG</name>
<dbReference type="InParanoid" id="A0A1Y2GED7"/>
<proteinExistence type="inferred from homology"/>
<keyword evidence="5 13" id="KW-1133">Transmembrane helix</keyword>
<evidence type="ECO:0000256" key="8">
    <source>
        <dbReference type="ARBA" id="ARBA00023136"/>
    </source>
</evidence>
<dbReference type="Pfam" id="PF00106">
    <property type="entry name" value="adh_short"/>
    <property type="match status" value="1"/>
</dbReference>
<evidence type="ECO:0000256" key="7">
    <source>
        <dbReference type="ARBA" id="ARBA00023098"/>
    </source>
</evidence>
<dbReference type="OrthoDB" id="294295at2759"/>
<dbReference type="RefSeq" id="XP_021877662.1">
    <property type="nucleotide sequence ID" value="XM_022021630.1"/>
</dbReference>
<dbReference type="PRINTS" id="PR00081">
    <property type="entry name" value="GDHRDH"/>
</dbReference>
<dbReference type="FunFam" id="3.40.50.720:FF:000131">
    <property type="entry name" value="Short-chain dehydrogenase/reductase 3"/>
    <property type="match status" value="1"/>
</dbReference>
<keyword evidence="7" id="KW-0443">Lipid metabolism</keyword>
<dbReference type="SUPFAM" id="SSF51735">
    <property type="entry name" value="NAD(P)-binding Rossmann-fold domains"/>
    <property type="match status" value="1"/>
</dbReference>
<comment type="function">
    <text evidence="9">Catalyzes the reduction of all-trans-retinal to all-trans-retinol in the presence of NADPH.</text>
</comment>
<evidence type="ECO:0000313" key="15">
    <source>
        <dbReference type="Proteomes" id="UP000193648"/>
    </source>
</evidence>
<evidence type="ECO:0000313" key="14">
    <source>
        <dbReference type="EMBL" id="ORZ06741.1"/>
    </source>
</evidence>
<feature type="transmembrane region" description="Helical" evidence="13">
    <location>
        <begin position="41"/>
        <end position="62"/>
    </location>
</feature>
<evidence type="ECO:0000256" key="9">
    <source>
        <dbReference type="ARBA" id="ARBA00059620"/>
    </source>
</evidence>
<protein>
    <recommendedName>
        <fullName evidence="10">Short-chain dehydrogenase/reductase 3</fullName>
    </recommendedName>
    <alternativeName>
        <fullName evidence="11">Retinal short-chain dehydrogenase/reductase 1</fullName>
    </alternativeName>
</protein>
<reference evidence="14 15" key="1">
    <citation type="submission" date="2016-07" db="EMBL/GenBank/DDBJ databases">
        <title>Pervasive Adenine N6-methylation of Active Genes in Fungi.</title>
        <authorList>
            <consortium name="DOE Joint Genome Institute"/>
            <person name="Mondo S.J."/>
            <person name="Dannebaum R.O."/>
            <person name="Kuo R.C."/>
            <person name="Labutti K."/>
            <person name="Haridas S."/>
            <person name="Kuo A."/>
            <person name="Salamov A."/>
            <person name="Ahrendt S.R."/>
            <person name="Lipzen A."/>
            <person name="Sullivan W."/>
            <person name="Andreopoulos W.B."/>
            <person name="Clum A."/>
            <person name="Lindquist E."/>
            <person name="Daum C."/>
            <person name="Ramamoorthy G.K."/>
            <person name="Gryganskyi A."/>
            <person name="Culley D."/>
            <person name="Magnuson J.K."/>
            <person name="James T.Y."/>
            <person name="O'Malley M.A."/>
            <person name="Stajich J.E."/>
            <person name="Spatafora J.W."/>
            <person name="Visel A."/>
            <person name="Grigoriev I.V."/>
        </authorList>
    </citation>
    <scope>NUCLEOTIDE SEQUENCE [LARGE SCALE GENOMIC DNA]</scope>
    <source>
        <strain evidence="14 15">NRRL 3116</strain>
    </source>
</reference>
<evidence type="ECO:0000256" key="3">
    <source>
        <dbReference type="ARBA" id="ARBA00022692"/>
    </source>
</evidence>
<dbReference type="AlphaFoldDB" id="A0A1Y2GED7"/>
<keyword evidence="6" id="KW-0560">Oxidoreductase</keyword>
<keyword evidence="3 13" id="KW-0812">Transmembrane</keyword>
<evidence type="ECO:0000256" key="12">
    <source>
        <dbReference type="RuleBase" id="RU000363"/>
    </source>
</evidence>
<evidence type="ECO:0000256" key="2">
    <source>
        <dbReference type="ARBA" id="ARBA00006484"/>
    </source>
</evidence>
<dbReference type="STRING" id="64571.A0A1Y2GED7"/>
<dbReference type="CDD" id="cd05339">
    <property type="entry name" value="17beta-HSDXI-like_SDR_c"/>
    <property type="match status" value="1"/>
</dbReference>
<sequence>MVNRRSIDFVVRMLNASVFHLSFPFFLIPCIKLYGITNEGLAFQLAAVYGVLLFTIRLAYWLHDRSQRQDGKIDWDDEIVLITGGANGVGYLLAEALAIRHITVVVLDIHPVKTALDIESYICDVSNPEDIVRVAKEIREDVGEPTILVNNAGIVHGKPILDLSVDDIKKTLNVNFFGQAWMIKEFLPDMIKNNHGHIITISSAMGMMGAPQIADYAASKAAAKSFHEVLETEIRYVYKTPGVKTTLVCCGKVETGMFHGVKENLPFFTPPLEPLEVVRKIIRSMEERRGRNQIMMPFYVHFVPLVSITPAWFQDLARTISGADKAMETFVGKKGFVQEKLIVEPIELDSNNGSKNSEADKDK</sequence>
<dbReference type="GeneID" id="33563474"/>
<dbReference type="Proteomes" id="UP000193648">
    <property type="component" value="Unassembled WGS sequence"/>
</dbReference>
<evidence type="ECO:0000256" key="13">
    <source>
        <dbReference type="SAM" id="Phobius"/>
    </source>
</evidence>
<feature type="transmembrane region" description="Helical" evidence="13">
    <location>
        <begin position="12"/>
        <end position="35"/>
    </location>
</feature>
<dbReference type="PRINTS" id="PR00080">
    <property type="entry name" value="SDRFAMILY"/>
</dbReference>